<name>A0A3M7HM99_HORWE</name>
<evidence type="ECO:0000313" key="2">
    <source>
        <dbReference type="Proteomes" id="UP000280598"/>
    </source>
</evidence>
<organism evidence="1 2">
    <name type="scientific">Hortaea werneckii</name>
    <name type="common">Black yeast</name>
    <name type="synonym">Cladosporium werneckii</name>
    <dbReference type="NCBI Taxonomy" id="91943"/>
    <lineage>
        <taxon>Eukaryota</taxon>
        <taxon>Fungi</taxon>
        <taxon>Dikarya</taxon>
        <taxon>Ascomycota</taxon>
        <taxon>Pezizomycotina</taxon>
        <taxon>Dothideomycetes</taxon>
        <taxon>Dothideomycetidae</taxon>
        <taxon>Mycosphaerellales</taxon>
        <taxon>Teratosphaeriaceae</taxon>
        <taxon>Hortaea</taxon>
    </lineage>
</organism>
<dbReference type="Gene3D" id="1.10.472.10">
    <property type="entry name" value="Cyclin-like"/>
    <property type="match status" value="2"/>
</dbReference>
<dbReference type="VEuPathDB" id="FungiDB:BTJ68_04868"/>
<comment type="caution">
    <text evidence="1">The sequence shown here is derived from an EMBL/GenBank/DDBJ whole genome shotgun (WGS) entry which is preliminary data.</text>
</comment>
<accession>A0A3M7HM99</accession>
<dbReference type="GO" id="GO:0016538">
    <property type="term" value="F:cyclin-dependent protein serine/threonine kinase regulator activity"/>
    <property type="evidence" value="ECO:0007669"/>
    <property type="project" value="InterPro"/>
</dbReference>
<evidence type="ECO:0008006" key="3">
    <source>
        <dbReference type="Google" id="ProtNLM"/>
    </source>
</evidence>
<evidence type="ECO:0000313" key="1">
    <source>
        <dbReference type="EMBL" id="RMZ14297.1"/>
    </source>
</evidence>
<dbReference type="PANTHER" id="PTHR10026">
    <property type="entry name" value="CYCLIN"/>
    <property type="match status" value="1"/>
</dbReference>
<reference evidence="1 2" key="1">
    <citation type="journal article" date="2018" name="BMC Genomics">
        <title>Genomic evidence for intraspecific hybridization in a clonal and extremely halotolerant yeast.</title>
        <authorList>
            <person name="Gostincar C."/>
            <person name="Stajich J.E."/>
            <person name="Zupancic J."/>
            <person name="Zalar P."/>
            <person name="Gunde-Cimerman N."/>
        </authorList>
    </citation>
    <scope>NUCLEOTIDE SEQUENCE [LARGE SCALE GENOMIC DNA]</scope>
    <source>
        <strain evidence="1 2">EXF-562</strain>
    </source>
</reference>
<proteinExistence type="predicted"/>
<dbReference type="Proteomes" id="UP000280598">
    <property type="component" value="Unassembled WGS sequence"/>
</dbReference>
<gene>
    <name evidence="1" type="ORF">D0860_02170</name>
</gene>
<protein>
    <recommendedName>
        <fullName evidence="3">Cyclin N-terminal domain-containing protein</fullName>
    </recommendedName>
</protein>
<dbReference type="GO" id="GO:0006357">
    <property type="term" value="P:regulation of transcription by RNA polymerase II"/>
    <property type="evidence" value="ECO:0007669"/>
    <property type="project" value="InterPro"/>
</dbReference>
<feature type="non-terminal residue" evidence="1">
    <location>
        <position position="1"/>
    </location>
</feature>
<dbReference type="EMBL" id="QWIS01000028">
    <property type="protein sequence ID" value="RMZ14297.1"/>
    <property type="molecule type" value="Genomic_DNA"/>
</dbReference>
<dbReference type="SUPFAM" id="SSF47954">
    <property type="entry name" value="Cyclin-like"/>
    <property type="match status" value="2"/>
</dbReference>
<sequence>LGTESGTSCRRARVTQRSPLPNALTLPTYRAEKTDIWKQSLRNCATILQSRSPALEEQDILFRSNSAIYQDHVSKNIARNGGRSLKRKDAQGSGANSVSIMAAITHPSQLANPLATVAKLETTASQLQVIPQDIEHFARFDAARLTQAAGILLRLPQEIIAQSIIILQRFYVGADGGSLLEHDLLNSSAASLYLCAKPSETPVSARQVLTVLSYLESTNGDFSQAARSDGEFSPAERHLTQGQYEVKRDQLYLAESEILRVLGFQTHVALPYTLCINYLQTLEVFSGPEGSALAKRAFAHLNSALLSPQLLYLTHQPSAIATAAIYLAAREVDAKLPEAEWWEVFDVDREELGFLVVALLSLEGFALERQEAFGGKVGLLTQEKLRSILEAGVANGVGAS</sequence>
<dbReference type="AlphaFoldDB" id="A0A3M7HM99"/>
<dbReference type="InterPro" id="IPR043198">
    <property type="entry name" value="Cyclin/Ssn8"/>
</dbReference>
<dbReference type="InterPro" id="IPR036915">
    <property type="entry name" value="Cyclin-like_sf"/>
</dbReference>